<evidence type="ECO:0008006" key="3">
    <source>
        <dbReference type="Google" id="ProtNLM"/>
    </source>
</evidence>
<dbReference type="Gene3D" id="3.10.450.530">
    <property type="entry name" value="Ribonuclease toxin, BrnT, of type II toxin-antitoxin system"/>
    <property type="match status" value="1"/>
</dbReference>
<evidence type="ECO:0000313" key="2">
    <source>
        <dbReference type="Proteomes" id="UP000178771"/>
    </source>
</evidence>
<accession>A0A1F4V4C9</accession>
<protein>
    <recommendedName>
        <fullName evidence="3">BrnT family toxin</fullName>
    </recommendedName>
</protein>
<comment type="caution">
    <text evidence="1">The sequence shown here is derived from an EMBL/GenBank/DDBJ whole genome shotgun (WGS) entry which is preliminary data.</text>
</comment>
<dbReference type="InterPro" id="IPR007460">
    <property type="entry name" value="BrnT_toxin"/>
</dbReference>
<name>A0A1F4V4C9_UNCKA</name>
<sequence length="102" mass="12118">MKLDEATGFDWDEGNILKNWEKHKVKHTEAEEIFENKPRFILPDTQHSQVELRYGILGVTNEKRLLSVTFTLRNNRVRVVSARNMSKRERKFYEKIKAATKI</sequence>
<proteinExistence type="predicted"/>
<dbReference type="InterPro" id="IPR038573">
    <property type="entry name" value="BrnT_sf"/>
</dbReference>
<reference evidence="1 2" key="1">
    <citation type="journal article" date="2016" name="Nat. Commun.">
        <title>Thousands of microbial genomes shed light on interconnected biogeochemical processes in an aquifer system.</title>
        <authorList>
            <person name="Anantharaman K."/>
            <person name="Brown C.T."/>
            <person name="Hug L.A."/>
            <person name="Sharon I."/>
            <person name="Castelle C.J."/>
            <person name="Probst A.J."/>
            <person name="Thomas B.C."/>
            <person name="Singh A."/>
            <person name="Wilkins M.J."/>
            <person name="Karaoz U."/>
            <person name="Brodie E.L."/>
            <person name="Williams K.H."/>
            <person name="Hubbard S.S."/>
            <person name="Banfield J.F."/>
        </authorList>
    </citation>
    <scope>NUCLEOTIDE SEQUENCE [LARGE SCALE GENOMIC DNA]</scope>
</reference>
<dbReference type="EMBL" id="MEVH01000006">
    <property type="protein sequence ID" value="OGC52067.1"/>
    <property type="molecule type" value="Genomic_DNA"/>
</dbReference>
<evidence type="ECO:0000313" key="1">
    <source>
        <dbReference type="EMBL" id="OGC52067.1"/>
    </source>
</evidence>
<dbReference type="STRING" id="1802624.A2982_02505"/>
<organism evidence="1 2">
    <name type="scientific">candidate division WWE3 bacterium RIFCSPLOWO2_01_FULL_39_13</name>
    <dbReference type="NCBI Taxonomy" id="1802624"/>
    <lineage>
        <taxon>Bacteria</taxon>
        <taxon>Katanobacteria</taxon>
    </lineage>
</organism>
<dbReference type="Proteomes" id="UP000178771">
    <property type="component" value="Unassembled WGS sequence"/>
</dbReference>
<gene>
    <name evidence="1" type="ORF">A2982_02505</name>
</gene>
<dbReference type="AlphaFoldDB" id="A0A1F4V4C9"/>
<dbReference type="Pfam" id="PF04365">
    <property type="entry name" value="BrnT_toxin"/>
    <property type="match status" value="1"/>
</dbReference>